<dbReference type="PANTHER" id="PTHR23236">
    <property type="entry name" value="EUKARYOTIC TRANSLATION INITIATION FACTOR 4B/4H"/>
    <property type="match status" value="1"/>
</dbReference>
<dbReference type="EMBL" id="JBDJPC010000004">
    <property type="protein sequence ID" value="KAL1505504.1"/>
    <property type="molecule type" value="Genomic_DNA"/>
</dbReference>
<keyword evidence="1 2" id="KW-0694">RNA-binding</keyword>
<name>A0ABD1EXU6_HYPHA</name>
<proteinExistence type="predicted"/>
<evidence type="ECO:0000256" key="2">
    <source>
        <dbReference type="PROSITE-ProRule" id="PRU00176"/>
    </source>
</evidence>
<evidence type="ECO:0000313" key="5">
    <source>
        <dbReference type="EMBL" id="KAL1505504.1"/>
    </source>
</evidence>
<feature type="compositionally biased region" description="Basic and acidic residues" evidence="3">
    <location>
        <begin position="209"/>
        <end position="233"/>
    </location>
</feature>
<protein>
    <recommendedName>
        <fullName evidence="4">RRM domain-containing protein</fullName>
    </recommendedName>
</protein>
<evidence type="ECO:0000256" key="3">
    <source>
        <dbReference type="SAM" id="MobiDB-lite"/>
    </source>
</evidence>
<evidence type="ECO:0000256" key="1">
    <source>
        <dbReference type="ARBA" id="ARBA00022884"/>
    </source>
</evidence>
<dbReference type="Pfam" id="PF00076">
    <property type="entry name" value="RRM_1"/>
    <property type="match status" value="1"/>
</dbReference>
<dbReference type="PANTHER" id="PTHR23236:SF2">
    <property type="entry name" value="EUKARYOTIC TRANSLATION INITIATION FACTOR 4B"/>
    <property type="match status" value="1"/>
</dbReference>
<accession>A0ABD1EXU6</accession>
<feature type="region of interest" description="Disordered" evidence="3">
    <location>
        <begin position="187"/>
        <end position="553"/>
    </location>
</feature>
<dbReference type="Gene3D" id="3.30.70.330">
    <property type="match status" value="1"/>
</dbReference>
<gene>
    <name evidence="5" type="ORF">ABEB36_005056</name>
</gene>
<organism evidence="5 6">
    <name type="scientific">Hypothenemus hampei</name>
    <name type="common">Coffee berry borer</name>
    <dbReference type="NCBI Taxonomy" id="57062"/>
    <lineage>
        <taxon>Eukaryota</taxon>
        <taxon>Metazoa</taxon>
        <taxon>Ecdysozoa</taxon>
        <taxon>Arthropoda</taxon>
        <taxon>Hexapoda</taxon>
        <taxon>Insecta</taxon>
        <taxon>Pterygota</taxon>
        <taxon>Neoptera</taxon>
        <taxon>Endopterygota</taxon>
        <taxon>Coleoptera</taxon>
        <taxon>Polyphaga</taxon>
        <taxon>Cucujiformia</taxon>
        <taxon>Curculionidae</taxon>
        <taxon>Scolytinae</taxon>
        <taxon>Hypothenemus</taxon>
    </lineage>
</organism>
<feature type="domain" description="RRM" evidence="4">
    <location>
        <begin position="104"/>
        <end position="183"/>
    </location>
</feature>
<dbReference type="AlphaFoldDB" id="A0ABD1EXU6"/>
<dbReference type="InterPro" id="IPR000504">
    <property type="entry name" value="RRM_dom"/>
</dbReference>
<feature type="compositionally biased region" description="Basic and acidic residues" evidence="3">
    <location>
        <begin position="317"/>
        <end position="349"/>
    </location>
</feature>
<dbReference type="InterPro" id="IPR035979">
    <property type="entry name" value="RBD_domain_sf"/>
</dbReference>
<feature type="compositionally biased region" description="Basic and acidic residues" evidence="3">
    <location>
        <begin position="501"/>
        <end position="538"/>
    </location>
</feature>
<dbReference type="InterPro" id="IPR012677">
    <property type="entry name" value="Nucleotide-bd_a/b_plait_sf"/>
</dbReference>
<reference evidence="5 6" key="1">
    <citation type="submission" date="2024-05" db="EMBL/GenBank/DDBJ databases">
        <title>Genetic variation in Jamaican populations of the coffee berry borer (Hypothenemus hampei).</title>
        <authorList>
            <person name="Errbii M."/>
            <person name="Myrie A."/>
        </authorList>
    </citation>
    <scope>NUCLEOTIDE SEQUENCE [LARGE SCALE GENOMIC DNA]</scope>
    <source>
        <strain evidence="5">JA-Hopewell-2020-01-JO</strain>
        <tissue evidence="5">Whole body</tissue>
    </source>
</reference>
<evidence type="ECO:0000259" key="4">
    <source>
        <dbReference type="PROSITE" id="PS50102"/>
    </source>
</evidence>
<keyword evidence="6" id="KW-1185">Reference proteome</keyword>
<dbReference type="SUPFAM" id="SSF54928">
    <property type="entry name" value="RNA-binding domain, RBD"/>
    <property type="match status" value="1"/>
</dbReference>
<evidence type="ECO:0000313" key="6">
    <source>
        <dbReference type="Proteomes" id="UP001566132"/>
    </source>
</evidence>
<dbReference type="Proteomes" id="UP001566132">
    <property type="component" value="Unassembled WGS sequence"/>
</dbReference>
<sequence>MAYFNLIFNWKSVPSCSSYLSFIIFLGKKGKKTKGKTLALTDFLQETDSLPNQPIRKSTTSWADEVDDYDAADTKFVNVVLPTAPKASRDFEDIADKVPKEPPFMAYLSNLPYDVDESEIIDLFRNLKIANMRIPKDDRPGEAPKLRGFGYVEFEDRESLMSALIIPDTNIKNRRIRIEVAANAENDRRKGRMGDRMGGGADMGGDWRSTNRPEVMEDRRGGSNFGRDRERDGGSSFTREGMREGGREYGGFNRDREGFNRDREGFNRDREGFNRDREFGRDRDSGFNRNRDQNERPGAWREGDRTSFNDRGYSRGNFRDSERGDRYNRDDRDERRGGGGFRRYDENERNGGFTRSNNKPDDDTESTSAEPRQRPKLNLAPRTKPLDQQQTVKSESAVPAASIFGNAKPVDTAERERQIEEKLLKEQEERLRETSKDREKDKKENHAESVHVERGRPPTRRIDGDEHSEINNKEREPRSRDRRNDSSDDNRRIGNVTNDYKSPDQKKKIEKHDRPKREEKRNREEKEMPKFQEPEVPKFEASNKFALLDDASD</sequence>
<dbReference type="GO" id="GO:0003723">
    <property type="term" value="F:RNA binding"/>
    <property type="evidence" value="ECO:0007669"/>
    <property type="project" value="UniProtKB-UniRule"/>
</dbReference>
<comment type="caution">
    <text evidence="5">The sequence shown here is derived from an EMBL/GenBank/DDBJ whole genome shotgun (WGS) entry which is preliminary data.</text>
</comment>
<feature type="compositionally biased region" description="Basic and acidic residues" evidence="3">
    <location>
        <begin position="411"/>
        <end position="492"/>
    </location>
</feature>
<dbReference type="PROSITE" id="PS50102">
    <property type="entry name" value="RRM"/>
    <property type="match status" value="1"/>
</dbReference>
<feature type="compositionally biased region" description="Basic and acidic residues" evidence="3">
    <location>
        <begin position="240"/>
        <end position="308"/>
    </location>
</feature>
<dbReference type="SMART" id="SM00360">
    <property type="entry name" value="RRM"/>
    <property type="match status" value="1"/>
</dbReference>